<dbReference type="EC" id="1.-.-.-" evidence="12"/>
<keyword evidence="7" id="KW-1015">Disulfide bond</keyword>
<protein>
    <submittedName>
        <fullName evidence="12">Dihydrolipoyl dehydrogenase family protein</fullName>
        <ecNumber evidence="12">1.-.-.-</ecNumber>
    </submittedName>
</protein>
<keyword evidence="8 9" id="KW-0676">Redox-active center</keyword>
<dbReference type="InterPro" id="IPR036188">
    <property type="entry name" value="FAD/NAD-bd_sf"/>
</dbReference>
<keyword evidence="6 9" id="KW-0560">Oxidoreductase</keyword>
<dbReference type="RefSeq" id="WP_379729523.1">
    <property type="nucleotide sequence ID" value="NZ_JBHRYJ010000006.1"/>
</dbReference>
<evidence type="ECO:0000259" key="11">
    <source>
        <dbReference type="Pfam" id="PF07992"/>
    </source>
</evidence>
<comment type="caution">
    <text evidence="12">The sequence shown here is derived from an EMBL/GenBank/DDBJ whole genome shotgun (WGS) entry which is preliminary data.</text>
</comment>
<evidence type="ECO:0000259" key="10">
    <source>
        <dbReference type="Pfam" id="PF02852"/>
    </source>
</evidence>
<dbReference type="Proteomes" id="UP001595711">
    <property type="component" value="Unassembled WGS sequence"/>
</dbReference>
<gene>
    <name evidence="12" type="ORF">ACFOOQ_20320</name>
</gene>
<dbReference type="PROSITE" id="PS00076">
    <property type="entry name" value="PYRIDINE_REDOX_1"/>
    <property type="match status" value="1"/>
</dbReference>
<dbReference type="EMBL" id="JBHRYJ010000006">
    <property type="protein sequence ID" value="MFC3677910.1"/>
    <property type="molecule type" value="Genomic_DNA"/>
</dbReference>
<dbReference type="InterPro" id="IPR023753">
    <property type="entry name" value="FAD/NAD-binding_dom"/>
</dbReference>
<evidence type="ECO:0000256" key="7">
    <source>
        <dbReference type="ARBA" id="ARBA00023157"/>
    </source>
</evidence>
<dbReference type="InterPro" id="IPR001100">
    <property type="entry name" value="Pyr_nuc-diS_OxRdtase"/>
</dbReference>
<dbReference type="GO" id="GO:0016491">
    <property type="term" value="F:oxidoreductase activity"/>
    <property type="evidence" value="ECO:0007669"/>
    <property type="project" value="UniProtKB-KW"/>
</dbReference>
<comment type="cofactor">
    <cofactor evidence="1">
        <name>FAD</name>
        <dbReference type="ChEBI" id="CHEBI:57692"/>
    </cofactor>
</comment>
<name>A0ABV7VK69_9PROT</name>
<dbReference type="Pfam" id="PF07992">
    <property type="entry name" value="Pyr_redox_2"/>
    <property type="match status" value="1"/>
</dbReference>
<dbReference type="SUPFAM" id="SSF51905">
    <property type="entry name" value="FAD/NAD(P)-binding domain"/>
    <property type="match status" value="1"/>
</dbReference>
<reference evidence="13" key="1">
    <citation type="journal article" date="2019" name="Int. J. Syst. Evol. Microbiol.">
        <title>The Global Catalogue of Microorganisms (GCM) 10K type strain sequencing project: providing services to taxonomists for standard genome sequencing and annotation.</title>
        <authorList>
            <consortium name="The Broad Institute Genomics Platform"/>
            <consortium name="The Broad Institute Genome Sequencing Center for Infectious Disease"/>
            <person name="Wu L."/>
            <person name="Ma J."/>
        </authorList>
    </citation>
    <scope>NUCLEOTIDE SEQUENCE [LARGE SCALE GENOMIC DNA]</scope>
    <source>
        <strain evidence="13">KCTC 42182</strain>
    </source>
</reference>
<evidence type="ECO:0000256" key="3">
    <source>
        <dbReference type="ARBA" id="ARBA00022630"/>
    </source>
</evidence>
<evidence type="ECO:0000256" key="9">
    <source>
        <dbReference type="RuleBase" id="RU003691"/>
    </source>
</evidence>
<dbReference type="PIRSF" id="PIRSF000350">
    <property type="entry name" value="Mercury_reductase_MerA"/>
    <property type="match status" value="1"/>
</dbReference>
<dbReference type="InterPro" id="IPR004099">
    <property type="entry name" value="Pyr_nucl-diS_OxRdtase_dimer"/>
</dbReference>
<evidence type="ECO:0000256" key="6">
    <source>
        <dbReference type="ARBA" id="ARBA00023002"/>
    </source>
</evidence>
<dbReference type="PANTHER" id="PTHR43014:SF2">
    <property type="entry name" value="MERCURIC REDUCTASE"/>
    <property type="match status" value="1"/>
</dbReference>
<feature type="domain" description="FAD/NAD(P)-binding" evidence="11">
    <location>
        <begin position="8"/>
        <end position="322"/>
    </location>
</feature>
<dbReference type="Pfam" id="PF02852">
    <property type="entry name" value="Pyr_redox_dim"/>
    <property type="match status" value="1"/>
</dbReference>
<dbReference type="Gene3D" id="3.50.50.60">
    <property type="entry name" value="FAD/NAD(P)-binding domain"/>
    <property type="match status" value="2"/>
</dbReference>
<evidence type="ECO:0000256" key="1">
    <source>
        <dbReference type="ARBA" id="ARBA00001974"/>
    </source>
</evidence>
<dbReference type="Gene3D" id="3.30.390.30">
    <property type="match status" value="1"/>
</dbReference>
<evidence type="ECO:0000256" key="5">
    <source>
        <dbReference type="ARBA" id="ARBA00022857"/>
    </source>
</evidence>
<evidence type="ECO:0000313" key="13">
    <source>
        <dbReference type="Proteomes" id="UP001595711"/>
    </source>
</evidence>
<organism evidence="12 13">
    <name type="scientific">Ferrovibrio xuzhouensis</name>
    <dbReference type="NCBI Taxonomy" id="1576914"/>
    <lineage>
        <taxon>Bacteria</taxon>
        <taxon>Pseudomonadati</taxon>
        <taxon>Pseudomonadota</taxon>
        <taxon>Alphaproteobacteria</taxon>
        <taxon>Rhodospirillales</taxon>
        <taxon>Rhodospirillaceae</taxon>
        <taxon>Ferrovibrio</taxon>
    </lineage>
</organism>
<dbReference type="InterPro" id="IPR012999">
    <property type="entry name" value="Pyr_OxRdtase_I_AS"/>
</dbReference>
<dbReference type="PRINTS" id="PR00368">
    <property type="entry name" value="FADPNR"/>
</dbReference>
<evidence type="ECO:0000256" key="8">
    <source>
        <dbReference type="ARBA" id="ARBA00023284"/>
    </source>
</evidence>
<evidence type="ECO:0000256" key="4">
    <source>
        <dbReference type="ARBA" id="ARBA00022827"/>
    </source>
</evidence>
<dbReference type="InterPro" id="IPR016156">
    <property type="entry name" value="FAD/NAD-linked_Rdtase_dimer_sf"/>
</dbReference>
<dbReference type="PANTHER" id="PTHR43014">
    <property type="entry name" value="MERCURIC REDUCTASE"/>
    <property type="match status" value="1"/>
</dbReference>
<dbReference type="PRINTS" id="PR00411">
    <property type="entry name" value="PNDRDTASEI"/>
</dbReference>
<accession>A0ABV7VK69</accession>
<evidence type="ECO:0000256" key="2">
    <source>
        <dbReference type="ARBA" id="ARBA00007532"/>
    </source>
</evidence>
<dbReference type="SUPFAM" id="SSF55424">
    <property type="entry name" value="FAD/NAD-linked reductases, dimerisation (C-terminal) domain"/>
    <property type="match status" value="1"/>
</dbReference>
<sequence>MTERIDCDIAVIGAGSAGLSVAAGAAMLGVRTVLIERGRMGGDCLNYGCVPSKALIAASRHAVGWRQAGRLGIRYAEPEIDFPAVMRHVQDTIAAIAPNDSIERFTALGVQVLQGEACFTGPDSLTVDGRRIHARRFVIATGSQPLIPPIEGLADTPYLTNETVFALDRLPLHLLVIGGGPVGIELAQAFRRLGSRVSVIEQRHCLPREDTELSGPVLDALRDDGVDIRQQTAVVRAENTAAGIVLTLQAADGTTERIAGSHLLVAAGRRPAVDGLTLERAGIASGPAGITVDRGLRTSNRRVYAIGDVTGLSPFTHTAGYHAALVLKNALFRLPAKADHDLMPRVTYSDPELAAVGLDEAAARARHGAIRILRWPFAATDRAQAEGRTQGLVKVIVTPRGRILGAGIVGPDAGDLLQPWSLALGRRLGIGAMQAMIAPYPTRSEAGKRVAGEFFRPQLFNPLTRRLVRLLARLG</sequence>
<evidence type="ECO:0000313" key="12">
    <source>
        <dbReference type="EMBL" id="MFC3677910.1"/>
    </source>
</evidence>
<feature type="domain" description="Pyridine nucleotide-disulphide oxidoreductase dimerisation" evidence="10">
    <location>
        <begin position="343"/>
        <end position="448"/>
    </location>
</feature>
<keyword evidence="3 9" id="KW-0285">Flavoprotein</keyword>
<keyword evidence="13" id="KW-1185">Reference proteome</keyword>
<comment type="similarity">
    <text evidence="2 9">Belongs to the class-I pyridine nucleotide-disulfide oxidoreductase family.</text>
</comment>
<proteinExistence type="inferred from homology"/>
<keyword evidence="5" id="KW-0521">NADP</keyword>
<keyword evidence="4 9" id="KW-0274">FAD</keyword>